<dbReference type="InterPro" id="IPR036977">
    <property type="entry name" value="DNA_primase_Znf_CHC2"/>
</dbReference>
<dbReference type="OrthoDB" id="8536512at2"/>
<keyword evidence="2" id="KW-0863">Zinc-finger</keyword>
<dbReference type="PANTHER" id="PTHR30313">
    <property type="entry name" value="DNA PRIMASE"/>
    <property type="match status" value="1"/>
</dbReference>
<keyword evidence="3" id="KW-0862">Zinc</keyword>
<evidence type="ECO:0000256" key="1">
    <source>
        <dbReference type="ARBA" id="ARBA00022723"/>
    </source>
</evidence>
<dbReference type="GO" id="GO:0008270">
    <property type="term" value="F:zinc ion binding"/>
    <property type="evidence" value="ECO:0007669"/>
    <property type="project" value="UniProtKB-KW"/>
</dbReference>
<dbReference type="GO" id="GO:0006269">
    <property type="term" value="P:DNA replication, synthesis of primer"/>
    <property type="evidence" value="ECO:0007669"/>
    <property type="project" value="TreeGrafter"/>
</dbReference>
<dbReference type="AlphaFoldDB" id="A0A5B8YJB0"/>
<dbReference type="SMART" id="SM00400">
    <property type="entry name" value="ZnF_CHCC"/>
    <property type="match status" value="1"/>
</dbReference>
<dbReference type="Pfam" id="PF01807">
    <property type="entry name" value="Zn_ribbon_DnaG"/>
    <property type="match status" value="1"/>
</dbReference>
<accession>A0A5B8YJB0</accession>
<dbReference type="PANTHER" id="PTHR30313:SF2">
    <property type="entry name" value="DNA PRIMASE"/>
    <property type="match status" value="1"/>
</dbReference>
<gene>
    <name evidence="5" type="ORF">FK178_02835</name>
</gene>
<organism evidence="5 6">
    <name type="scientific">Antarcticibacterium arcticum</name>
    <dbReference type="NCBI Taxonomy" id="2585771"/>
    <lineage>
        <taxon>Bacteria</taxon>
        <taxon>Pseudomonadati</taxon>
        <taxon>Bacteroidota</taxon>
        <taxon>Flavobacteriia</taxon>
        <taxon>Flavobacteriales</taxon>
        <taxon>Flavobacteriaceae</taxon>
        <taxon>Antarcticibacterium</taxon>
    </lineage>
</organism>
<dbReference type="InterPro" id="IPR002694">
    <property type="entry name" value="Znf_CHC2"/>
</dbReference>
<dbReference type="InterPro" id="IPR050219">
    <property type="entry name" value="DnaG_primase"/>
</dbReference>
<dbReference type="Gene3D" id="3.90.580.10">
    <property type="entry name" value="Zinc finger, CHC2-type domain"/>
    <property type="match status" value="1"/>
</dbReference>
<reference evidence="5 6" key="1">
    <citation type="submission" date="2019-08" db="EMBL/GenBank/DDBJ databases">
        <title>Antarcticibacterium arcticum sp. nov., a bacterium isolated from marine sediment of the Canadian Beaufort Sea.</title>
        <authorList>
            <person name="Lee Y.M."/>
            <person name="Baek K."/>
            <person name="Lee D.-H."/>
            <person name="Shin S.C."/>
            <person name="Jin Y.K."/>
            <person name="Park Y."/>
        </authorList>
    </citation>
    <scope>NUCLEOTIDE SEQUENCE [LARGE SCALE GENOMIC DNA]</scope>
    <source>
        <strain evidence="5 6">PAMC 28998</strain>
    </source>
</reference>
<dbReference type="Pfam" id="PF13155">
    <property type="entry name" value="Toprim_2"/>
    <property type="match status" value="1"/>
</dbReference>
<sequence length="294" mass="34034">MKTHNISWSSARRICIVKTLAKLGHYPTRKSEKEAWFLSILRSETQASFNVSLVKNLWYDFGEGKGGNVIDLVMLLLNCTFQESLLYLSENADHFYFRPPAEILKKKPTGEIIISGIQEIKNPALIQFLKHRKIPVGIARKFCKEVQYQIKKKKYYSIGLQNHLGGWELRNKYYKNSSSPKSYTYVSRASKTLLVTEGMFDFLSLATLEEDLVKSSDAIILNSVAFVKNIQVFISEYEEVFLYMDNDLAGEKATIFLLRQFSNATDKRFSYKDYNDLNDKLRDEKRTPIKRKGT</sequence>
<protein>
    <submittedName>
        <fullName evidence="5">DNA primase</fullName>
    </submittedName>
</protein>
<keyword evidence="6" id="KW-1185">Reference proteome</keyword>
<evidence type="ECO:0000313" key="6">
    <source>
        <dbReference type="Proteomes" id="UP000321954"/>
    </source>
</evidence>
<evidence type="ECO:0000313" key="5">
    <source>
        <dbReference type="EMBL" id="QED36713.1"/>
    </source>
</evidence>
<dbReference type="GO" id="GO:0003677">
    <property type="term" value="F:DNA binding"/>
    <property type="evidence" value="ECO:0007669"/>
    <property type="project" value="InterPro"/>
</dbReference>
<dbReference type="GO" id="GO:0005737">
    <property type="term" value="C:cytoplasm"/>
    <property type="evidence" value="ECO:0007669"/>
    <property type="project" value="TreeGrafter"/>
</dbReference>
<evidence type="ECO:0000259" key="4">
    <source>
        <dbReference type="SMART" id="SM00400"/>
    </source>
</evidence>
<dbReference type="Gene3D" id="3.40.1360.10">
    <property type="match status" value="1"/>
</dbReference>
<dbReference type="Proteomes" id="UP000321954">
    <property type="component" value="Chromosome"/>
</dbReference>
<evidence type="ECO:0000256" key="2">
    <source>
        <dbReference type="ARBA" id="ARBA00022771"/>
    </source>
</evidence>
<dbReference type="CDD" id="cd00188">
    <property type="entry name" value="TOPRIM"/>
    <property type="match status" value="1"/>
</dbReference>
<feature type="domain" description="Zinc finger CHC2-type" evidence="4">
    <location>
        <begin position="43"/>
        <end position="89"/>
    </location>
</feature>
<dbReference type="KEGG" id="anp:FK178_02835"/>
<evidence type="ECO:0000256" key="3">
    <source>
        <dbReference type="ARBA" id="ARBA00022833"/>
    </source>
</evidence>
<name>A0A5B8YJB0_9FLAO</name>
<dbReference type="RefSeq" id="WP_146830808.1">
    <property type="nucleotide sequence ID" value="NZ_CP042476.1"/>
</dbReference>
<keyword evidence="1" id="KW-0479">Metal-binding</keyword>
<dbReference type="GO" id="GO:0003899">
    <property type="term" value="F:DNA-directed RNA polymerase activity"/>
    <property type="evidence" value="ECO:0007669"/>
    <property type="project" value="InterPro"/>
</dbReference>
<proteinExistence type="predicted"/>
<dbReference type="EMBL" id="CP042476">
    <property type="protein sequence ID" value="QED36713.1"/>
    <property type="molecule type" value="Genomic_DNA"/>
</dbReference>
<dbReference type="SUPFAM" id="SSF56731">
    <property type="entry name" value="DNA primase core"/>
    <property type="match status" value="1"/>
</dbReference>
<dbReference type="SUPFAM" id="SSF57783">
    <property type="entry name" value="Zinc beta-ribbon"/>
    <property type="match status" value="1"/>
</dbReference>